<dbReference type="InterPro" id="IPR036704">
    <property type="entry name" value="RraA/RraA-like_sf"/>
</dbReference>
<dbReference type="PANTHER" id="PTHR33254:SF4">
    <property type="entry name" value="4-HYDROXY-4-METHYL-2-OXOGLUTARATE ALDOLASE 3-RELATED"/>
    <property type="match status" value="1"/>
</dbReference>
<dbReference type="Proteomes" id="UP001575105">
    <property type="component" value="Unassembled WGS sequence"/>
</dbReference>
<organism evidence="5 6">
    <name type="scientific">Natronomicrosphaera hydrolytica</name>
    <dbReference type="NCBI Taxonomy" id="3242702"/>
    <lineage>
        <taxon>Bacteria</taxon>
        <taxon>Pseudomonadati</taxon>
        <taxon>Planctomycetota</taxon>
        <taxon>Phycisphaerae</taxon>
        <taxon>Phycisphaerales</taxon>
        <taxon>Phycisphaeraceae</taxon>
        <taxon>Natronomicrosphaera</taxon>
    </lineage>
</organism>
<dbReference type="Pfam" id="PF03737">
    <property type="entry name" value="RraA-like"/>
    <property type="match status" value="1"/>
</dbReference>
<evidence type="ECO:0000256" key="2">
    <source>
        <dbReference type="ARBA" id="ARBA00016549"/>
    </source>
</evidence>
<dbReference type="EMBL" id="JBGUBD010000006">
    <property type="protein sequence ID" value="MFA9478815.1"/>
    <property type="molecule type" value="Genomic_DNA"/>
</dbReference>
<dbReference type="SUPFAM" id="SSF89562">
    <property type="entry name" value="RraA-like"/>
    <property type="match status" value="1"/>
</dbReference>
<evidence type="ECO:0000256" key="1">
    <source>
        <dbReference type="ARBA" id="ARBA00001968"/>
    </source>
</evidence>
<protein>
    <recommendedName>
        <fullName evidence="2">Putative 4-hydroxy-4-methyl-2-oxoglutarate aldolase</fullName>
    </recommendedName>
    <alternativeName>
        <fullName evidence="3">Regulator of ribonuclease activity homolog</fullName>
    </alternativeName>
    <alternativeName>
        <fullName evidence="4">RraA-like protein</fullName>
    </alternativeName>
</protein>
<comment type="cofactor">
    <cofactor evidence="1">
        <name>a divalent metal cation</name>
        <dbReference type="ChEBI" id="CHEBI:60240"/>
    </cofactor>
</comment>
<keyword evidence="6" id="KW-1185">Reference proteome</keyword>
<reference evidence="5 6" key="1">
    <citation type="submission" date="2024-08" db="EMBL/GenBank/DDBJ databases">
        <title>Whole-genome sequencing of halo(alkali)philic microorganisms from hypersaline lakes.</title>
        <authorList>
            <person name="Sorokin D.Y."/>
            <person name="Merkel A.Y."/>
            <person name="Messina E."/>
            <person name="Yakimov M."/>
        </authorList>
    </citation>
    <scope>NUCLEOTIDE SEQUENCE [LARGE SCALE GENOMIC DNA]</scope>
    <source>
        <strain evidence="5 6">AB-hyl4</strain>
    </source>
</reference>
<dbReference type="CDD" id="cd16841">
    <property type="entry name" value="RraA_family"/>
    <property type="match status" value="1"/>
</dbReference>
<comment type="caution">
    <text evidence="5">The sequence shown here is derived from an EMBL/GenBank/DDBJ whole genome shotgun (WGS) entry which is preliminary data.</text>
</comment>
<evidence type="ECO:0000256" key="4">
    <source>
        <dbReference type="ARBA" id="ARBA00030169"/>
    </source>
</evidence>
<sequence>MTQTQPPKQQDDAWLSEIRRELYTPVVGDILDTLGYVHQFLPQPIQPMREGMKLVGRAMPALMIDVYGPQKQPFGKLTEALDQLQPGEVYLASGGEMRCAYWGEILTATARQRGAVGAVVNGFHRDTPQVPEQEWPVFSRGRFAQDSSVRTQVVDYRVPIEVGQVTVQPGDLVFGDLDGVVVIPQQVEAEVIEKALEKARGEKTVRHAIENGMSSTEAFQKYGISRLSCMSHRDHG</sequence>
<evidence type="ECO:0000313" key="5">
    <source>
        <dbReference type="EMBL" id="MFA9478815.1"/>
    </source>
</evidence>
<gene>
    <name evidence="5" type="ORF">ACERK3_10970</name>
</gene>
<accession>A0ABV4U5E5</accession>
<evidence type="ECO:0000313" key="6">
    <source>
        <dbReference type="Proteomes" id="UP001575105"/>
    </source>
</evidence>
<dbReference type="Gene3D" id="3.50.30.40">
    <property type="entry name" value="Ribonuclease E inhibitor RraA/RraA-like"/>
    <property type="match status" value="1"/>
</dbReference>
<dbReference type="InterPro" id="IPR005493">
    <property type="entry name" value="RraA/RraA-like"/>
</dbReference>
<dbReference type="PANTHER" id="PTHR33254">
    <property type="entry name" value="4-HYDROXY-4-METHYL-2-OXOGLUTARATE ALDOLASE 3-RELATED"/>
    <property type="match status" value="1"/>
</dbReference>
<evidence type="ECO:0000256" key="3">
    <source>
        <dbReference type="ARBA" id="ARBA00029596"/>
    </source>
</evidence>
<dbReference type="RefSeq" id="WP_425345740.1">
    <property type="nucleotide sequence ID" value="NZ_JBGUBD010000006.1"/>
</dbReference>
<name>A0ABV4U5E5_9BACT</name>
<proteinExistence type="predicted"/>